<reference evidence="2" key="1">
    <citation type="journal article" date="2014" name="Front. Microbiol.">
        <title>High frequency of phylogenetically diverse reductive dehalogenase-homologous genes in deep subseafloor sedimentary metagenomes.</title>
        <authorList>
            <person name="Kawai M."/>
            <person name="Futagami T."/>
            <person name="Toyoda A."/>
            <person name="Takaki Y."/>
            <person name="Nishi S."/>
            <person name="Hori S."/>
            <person name="Arai W."/>
            <person name="Tsubouchi T."/>
            <person name="Morono Y."/>
            <person name="Uchiyama I."/>
            <person name="Ito T."/>
            <person name="Fujiyama A."/>
            <person name="Inagaki F."/>
            <person name="Takami H."/>
        </authorList>
    </citation>
    <scope>NUCLEOTIDE SEQUENCE</scope>
    <source>
        <strain evidence="2">Expedition CK06-06</strain>
    </source>
</reference>
<dbReference type="EMBL" id="BARU01014229">
    <property type="protein sequence ID" value="GAH31743.1"/>
    <property type="molecule type" value="Genomic_DNA"/>
</dbReference>
<keyword evidence="1" id="KW-0472">Membrane</keyword>
<keyword evidence="1" id="KW-0812">Transmembrane</keyword>
<proteinExistence type="predicted"/>
<sequence length="51" mass="6044">FEIIFFYALFTDFSLIGEYTPPLKIDYTLPIYLFLILFLGMFLITGLSKQR</sequence>
<evidence type="ECO:0000256" key="1">
    <source>
        <dbReference type="SAM" id="Phobius"/>
    </source>
</evidence>
<feature type="transmembrane region" description="Helical" evidence="1">
    <location>
        <begin position="29"/>
        <end position="47"/>
    </location>
</feature>
<dbReference type="AlphaFoldDB" id="X1GFD5"/>
<gene>
    <name evidence="2" type="ORF">S03H2_25238</name>
</gene>
<protein>
    <submittedName>
        <fullName evidence="2">Uncharacterized protein</fullName>
    </submittedName>
</protein>
<organism evidence="2">
    <name type="scientific">marine sediment metagenome</name>
    <dbReference type="NCBI Taxonomy" id="412755"/>
    <lineage>
        <taxon>unclassified sequences</taxon>
        <taxon>metagenomes</taxon>
        <taxon>ecological metagenomes</taxon>
    </lineage>
</organism>
<evidence type="ECO:0000313" key="2">
    <source>
        <dbReference type="EMBL" id="GAH31743.1"/>
    </source>
</evidence>
<keyword evidence="1" id="KW-1133">Transmembrane helix</keyword>
<comment type="caution">
    <text evidence="2">The sequence shown here is derived from an EMBL/GenBank/DDBJ whole genome shotgun (WGS) entry which is preliminary data.</text>
</comment>
<accession>X1GFD5</accession>
<feature type="non-terminal residue" evidence="2">
    <location>
        <position position="1"/>
    </location>
</feature>
<name>X1GFD5_9ZZZZ</name>